<protein>
    <recommendedName>
        <fullName evidence="2">NTF2 fold domain-containing protein</fullName>
    </recommendedName>
</protein>
<evidence type="ECO:0000259" key="2">
    <source>
        <dbReference type="Pfam" id="PF15631"/>
    </source>
</evidence>
<dbReference type="EMBL" id="AP024484">
    <property type="protein sequence ID" value="BCS86688.1"/>
    <property type="molecule type" value="Genomic_DNA"/>
</dbReference>
<dbReference type="Proteomes" id="UP001319045">
    <property type="component" value="Chromosome"/>
</dbReference>
<feature type="domain" description="NTF2 fold" evidence="2">
    <location>
        <begin position="79"/>
        <end position="143"/>
    </location>
</feature>
<dbReference type="InterPro" id="IPR028921">
    <property type="entry name" value="NTF2_fold_dom"/>
</dbReference>
<feature type="transmembrane region" description="Helical" evidence="1">
    <location>
        <begin position="7"/>
        <end position="28"/>
    </location>
</feature>
<reference evidence="3 4" key="1">
    <citation type="journal article" date="2022" name="Int. J. Syst. Evol. Microbiol.">
        <title>Prevotella herbatica sp. nov., a plant polysaccharide-decomposing anaerobic bacterium isolated from a methanogenic reactor.</title>
        <authorList>
            <person name="Uek A."/>
            <person name="Tonouchi A."/>
            <person name="Kaku N."/>
            <person name="Ueki K."/>
        </authorList>
    </citation>
    <scope>NUCLEOTIDE SEQUENCE [LARGE SCALE GENOMIC DNA]</scope>
    <source>
        <strain evidence="3 4">WR041</strain>
    </source>
</reference>
<evidence type="ECO:0000256" key="1">
    <source>
        <dbReference type="SAM" id="Phobius"/>
    </source>
</evidence>
<evidence type="ECO:0000313" key="4">
    <source>
        <dbReference type="Proteomes" id="UP001319045"/>
    </source>
</evidence>
<keyword evidence="1" id="KW-0472">Membrane</keyword>
<dbReference type="Pfam" id="PF15631">
    <property type="entry name" value="Imm-NTF2-2"/>
    <property type="match status" value="1"/>
</dbReference>
<dbReference type="RefSeq" id="WP_207154253.1">
    <property type="nucleotide sequence ID" value="NZ_AP024484.1"/>
</dbReference>
<organism evidence="3 4">
    <name type="scientific">Prevotella herbatica</name>
    <dbReference type="NCBI Taxonomy" id="2801997"/>
    <lineage>
        <taxon>Bacteria</taxon>
        <taxon>Pseudomonadati</taxon>
        <taxon>Bacteroidota</taxon>
        <taxon>Bacteroidia</taxon>
        <taxon>Bacteroidales</taxon>
        <taxon>Prevotellaceae</taxon>
        <taxon>Prevotella</taxon>
    </lineage>
</organism>
<name>A0ABM7P1L5_9BACT</name>
<gene>
    <name evidence="3" type="ORF">prwr041_25810</name>
</gene>
<sequence length="145" mass="16521">MMKTKSLFVKVAMSLVIFVCGIIIGKYLPSIKLPTPKIIKYVYSGEINTGDPPPMPLPKYRRSNSDNINKTGVVPNVATAYKISNTIFIRAFGKDKINYDKPFKIQLEDGYIWSIEAQSLDTRYLSYHIAIDKRNGRIVYLLVKK</sequence>
<proteinExistence type="predicted"/>
<keyword evidence="1" id="KW-0812">Transmembrane</keyword>
<accession>A0ABM7P1L5</accession>
<keyword evidence="4" id="KW-1185">Reference proteome</keyword>
<keyword evidence="1" id="KW-1133">Transmembrane helix</keyword>
<evidence type="ECO:0000313" key="3">
    <source>
        <dbReference type="EMBL" id="BCS86688.1"/>
    </source>
</evidence>